<sequence>MFKKILYKYLKLDPPGAKESKEVKEYKELESIPKVTVIGKVALHIFFIPTLIATLSLVVNGIYQFMENENTANLLVGRFLTLMLVCFFYGFFLARNHYVKKIKSVSFISRAINQAKFLTIEEMNEELDAYYKNNPDTKIHVSGQTRNNDLLKNEVQK</sequence>
<reference evidence="2 3" key="2">
    <citation type="submission" date="2015-04" db="EMBL/GenBank/DDBJ databases">
        <title>Carnobacterium maltaromaticum LMA28 plasmids.</title>
        <authorList>
            <person name="Cailliez-Grimal C."/>
            <person name="Iskandar C."/>
        </authorList>
    </citation>
    <scope>NUCLEOTIDE SEQUENCE [LARGE SCALE GENOMIC DNA]</scope>
    <source>
        <strain evidence="2 3">LMA28</strain>
        <plasmid evidence="3">Chromosome</plasmid>
    </source>
</reference>
<keyword evidence="1" id="KW-1133">Transmembrane helix</keyword>
<evidence type="ECO:0000313" key="2">
    <source>
        <dbReference type="EMBL" id="CRI06685.1"/>
    </source>
</evidence>
<accession>A0A1Z5AX96</accession>
<organism evidence="2 3">
    <name type="scientific">Carnobacterium maltaromaticum</name>
    <name type="common">Carnobacterium piscicola</name>
    <dbReference type="NCBI Taxonomy" id="2751"/>
    <lineage>
        <taxon>Bacteria</taxon>
        <taxon>Bacillati</taxon>
        <taxon>Bacillota</taxon>
        <taxon>Bacilli</taxon>
        <taxon>Lactobacillales</taxon>
        <taxon>Carnobacteriaceae</taxon>
        <taxon>Carnobacterium</taxon>
    </lineage>
</organism>
<proteinExistence type="predicted"/>
<keyword evidence="1" id="KW-0472">Membrane</keyword>
<gene>
    <name evidence="2" type="ORF">BN424_pa0020</name>
</gene>
<keyword evidence="2" id="KW-0614">Plasmid</keyword>
<evidence type="ECO:0000256" key="1">
    <source>
        <dbReference type="SAM" id="Phobius"/>
    </source>
</evidence>
<keyword evidence="1" id="KW-0812">Transmembrane</keyword>
<feature type="transmembrane region" description="Helical" evidence="1">
    <location>
        <begin position="41"/>
        <end position="63"/>
    </location>
</feature>
<feature type="transmembrane region" description="Helical" evidence="1">
    <location>
        <begin position="75"/>
        <end position="94"/>
    </location>
</feature>
<dbReference type="RefSeq" id="WP_176455285.1">
    <property type="nucleotide sequence ID" value="NZ_LN846932.1"/>
</dbReference>
<dbReference type="Proteomes" id="UP000464233">
    <property type="component" value="Plasmid LMA_pa"/>
</dbReference>
<dbReference type="AlphaFoldDB" id="A0A1Z5AX96"/>
<reference evidence="2 3" key="1">
    <citation type="submission" date="2015-04" db="EMBL/GenBank/DDBJ databases">
        <title>Carnobacterium maltaromaticum LMA28 complete chromosome sequence.</title>
        <authorList>
            <person name="Borges F."/>
            <person name="Cailliez-Grimal C."/>
        </authorList>
    </citation>
    <scope>NUCLEOTIDE SEQUENCE [LARGE SCALE GENOMIC DNA]</scope>
    <source>
        <strain evidence="2 3">LMA28</strain>
        <plasmid evidence="3">Chromosome</plasmid>
    </source>
</reference>
<protein>
    <submittedName>
        <fullName evidence="2">Uncharacterized protein</fullName>
    </submittedName>
</protein>
<name>A0A1Z5AX96_CARML</name>
<dbReference type="EMBL" id="LN846932">
    <property type="protein sequence ID" value="CRI06685.1"/>
    <property type="molecule type" value="Genomic_DNA"/>
</dbReference>
<geneLocation type="plasmid" evidence="2">
    <name>LMA_pa</name>
</geneLocation>
<evidence type="ECO:0000313" key="3">
    <source>
        <dbReference type="Proteomes" id="UP000464233"/>
    </source>
</evidence>